<feature type="region of interest" description="Disordered" evidence="1">
    <location>
        <begin position="1"/>
        <end position="24"/>
    </location>
</feature>
<feature type="compositionally biased region" description="Polar residues" evidence="1">
    <location>
        <begin position="8"/>
        <end position="24"/>
    </location>
</feature>
<proteinExistence type="predicted"/>
<dbReference type="Proteomes" id="UP000292957">
    <property type="component" value="Unassembled WGS sequence"/>
</dbReference>
<dbReference type="EMBL" id="ML143583">
    <property type="protein sequence ID" value="TBU21710.1"/>
    <property type="molecule type" value="Genomic_DNA"/>
</dbReference>
<organism evidence="2">
    <name type="scientific">Dichomitus squalens</name>
    <dbReference type="NCBI Taxonomy" id="114155"/>
    <lineage>
        <taxon>Eukaryota</taxon>
        <taxon>Fungi</taxon>
        <taxon>Dikarya</taxon>
        <taxon>Basidiomycota</taxon>
        <taxon>Agaricomycotina</taxon>
        <taxon>Agaricomycetes</taxon>
        <taxon>Polyporales</taxon>
        <taxon>Polyporaceae</taxon>
        <taxon>Dichomitus</taxon>
    </lineage>
</organism>
<evidence type="ECO:0000313" key="2">
    <source>
        <dbReference type="EMBL" id="TBU21710.1"/>
    </source>
</evidence>
<sequence length="186" mass="20088">MQPHPSTPALSRTGTPRGSLQGLSTQSCQTWLPVGDPKQSSSANPCHLVARDDPRTTAFQGPHIQNPEHRLNDIVRILARLGRHNAAVHSGSLSVPSHRSWPAWPLRRHMVSPGGSIETKLGGFLGFDARKNAEDLFLGCLGSLACQYCPTTIIAGCMPDNGTERGREFIHAVIVFAGNSHRGAWS</sequence>
<reference evidence="2" key="1">
    <citation type="submission" date="2019-01" db="EMBL/GenBank/DDBJ databases">
        <title>Draft genome sequences of three monokaryotic isolates of the white-rot basidiomycete fungus Dichomitus squalens.</title>
        <authorList>
            <consortium name="DOE Joint Genome Institute"/>
            <person name="Lopez S.C."/>
            <person name="Andreopoulos B."/>
            <person name="Pangilinan J."/>
            <person name="Lipzen A."/>
            <person name="Riley R."/>
            <person name="Ahrendt S."/>
            <person name="Ng V."/>
            <person name="Barry K."/>
            <person name="Daum C."/>
            <person name="Grigoriev I.V."/>
            <person name="Hilden K.S."/>
            <person name="Makela M.R."/>
            <person name="de Vries R.P."/>
        </authorList>
    </citation>
    <scope>NUCLEOTIDE SEQUENCE [LARGE SCALE GENOMIC DNA]</scope>
    <source>
        <strain evidence="2">OM18370.1</strain>
    </source>
</reference>
<protein>
    <submittedName>
        <fullName evidence="2">Uncharacterized protein</fullName>
    </submittedName>
</protein>
<gene>
    <name evidence="2" type="ORF">BD311DRAFT_192064</name>
</gene>
<evidence type="ECO:0000256" key="1">
    <source>
        <dbReference type="SAM" id="MobiDB-lite"/>
    </source>
</evidence>
<accession>A0A4Q9M494</accession>
<name>A0A4Q9M494_9APHY</name>
<dbReference type="AlphaFoldDB" id="A0A4Q9M494"/>